<dbReference type="AlphaFoldDB" id="A0A131ZT02"/>
<evidence type="ECO:0000313" key="1">
    <source>
        <dbReference type="EMBL" id="KPL97572.1"/>
    </source>
</evidence>
<dbReference type="VEuPathDB" id="VectorBase:SSCA007448"/>
<comment type="caution">
    <text evidence="1">The sequence shown here is derived from an EMBL/GenBank/DDBJ whole genome shotgun (WGS) entry which is preliminary data.</text>
</comment>
<organism evidence="1 2">
    <name type="scientific">Sarcoptes scabiei</name>
    <name type="common">Itch mite</name>
    <name type="synonym">Acarus scabiei</name>
    <dbReference type="NCBI Taxonomy" id="52283"/>
    <lineage>
        <taxon>Eukaryota</taxon>
        <taxon>Metazoa</taxon>
        <taxon>Ecdysozoa</taxon>
        <taxon>Arthropoda</taxon>
        <taxon>Chelicerata</taxon>
        <taxon>Arachnida</taxon>
        <taxon>Acari</taxon>
        <taxon>Acariformes</taxon>
        <taxon>Sarcoptiformes</taxon>
        <taxon>Astigmata</taxon>
        <taxon>Psoroptidia</taxon>
        <taxon>Sarcoptoidea</taxon>
        <taxon>Sarcoptidae</taxon>
        <taxon>Sarcoptinae</taxon>
        <taxon>Sarcoptes</taxon>
    </lineage>
</organism>
<evidence type="ECO:0000313" key="2">
    <source>
        <dbReference type="Proteomes" id="UP000616769"/>
    </source>
</evidence>
<protein>
    <submittedName>
        <fullName evidence="1">Uncharacterized protein</fullName>
    </submittedName>
</protein>
<sequence length="75" mass="8547">MASPLITVFHPHHFLIRRFLGHQTLLFVMNMKKLNEGMKEMNNFIPSVQHQMASKGGYDLALPVKVSIPCVDVKN</sequence>
<reference evidence="1 2" key="1">
    <citation type="journal article" date="2015" name="Parasit. Vectors">
        <title>Draft genome of the scabies mite.</title>
        <authorList>
            <person name="Rider S.D.Jr."/>
            <person name="Morgan M.S."/>
            <person name="Arlian L.G."/>
        </authorList>
    </citation>
    <scope>NUCLEOTIDE SEQUENCE [LARGE SCALE GENOMIC DNA]</scope>
    <source>
        <strain evidence="1">Arlian Lab</strain>
    </source>
</reference>
<dbReference type="Proteomes" id="UP000616769">
    <property type="component" value="Unassembled WGS sequence"/>
</dbReference>
<dbReference type="EMBL" id="JXLN01000335">
    <property type="protein sequence ID" value="KPL97572.1"/>
    <property type="molecule type" value="Genomic_DNA"/>
</dbReference>
<name>A0A131ZT02_SARSC</name>
<proteinExistence type="predicted"/>
<accession>A0A131ZT02</accession>
<gene>
    <name evidence="1" type="ORF">QR98_0002870</name>
</gene>